<organism evidence="2 3">
    <name type="scientific">Dryococelus australis</name>
    <dbReference type="NCBI Taxonomy" id="614101"/>
    <lineage>
        <taxon>Eukaryota</taxon>
        <taxon>Metazoa</taxon>
        <taxon>Ecdysozoa</taxon>
        <taxon>Arthropoda</taxon>
        <taxon>Hexapoda</taxon>
        <taxon>Insecta</taxon>
        <taxon>Pterygota</taxon>
        <taxon>Neoptera</taxon>
        <taxon>Polyneoptera</taxon>
        <taxon>Phasmatodea</taxon>
        <taxon>Verophasmatodea</taxon>
        <taxon>Anareolatae</taxon>
        <taxon>Phasmatidae</taxon>
        <taxon>Eurycanthinae</taxon>
        <taxon>Dryococelus</taxon>
    </lineage>
</organism>
<evidence type="ECO:0000313" key="3">
    <source>
        <dbReference type="Proteomes" id="UP001159363"/>
    </source>
</evidence>
<comment type="caution">
    <text evidence="2">The sequence shown here is derived from an EMBL/GenBank/DDBJ whole genome shotgun (WGS) entry which is preliminary data.</text>
</comment>
<evidence type="ECO:0000313" key="2">
    <source>
        <dbReference type="EMBL" id="KAJ8896799.1"/>
    </source>
</evidence>
<feature type="compositionally biased region" description="Basic and acidic residues" evidence="1">
    <location>
        <begin position="236"/>
        <end position="250"/>
    </location>
</feature>
<keyword evidence="3" id="KW-1185">Reference proteome</keyword>
<dbReference type="Proteomes" id="UP001159363">
    <property type="component" value="Chromosome 1"/>
</dbReference>
<feature type="region of interest" description="Disordered" evidence="1">
    <location>
        <begin position="227"/>
        <end position="257"/>
    </location>
</feature>
<gene>
    <name evidence="2" type="ORF">PR048_002144</name>
</gene>
<protein>
    <submittedName>
        <fullName evidence="2">Uncharacterized protein</fullName>
    </submittedName>
</protein>
<dbReference type="Gene3D" id="3.90.320.10">
    <property type="match status" value="1"/>
</dbReference>
<proteinExistence type="predicted"/>
<evidence type="ECO:0000256" key="1">
    <source>
        <dbReference type="SAM" id="MobiDB-lite"/>
    </source>
</evidence>
<sequence length="257" mass="29304">MNHLASSMLGSITRRREKTLCHHLVQYDMAAIDLYEKENGINVQKCGSFVNTGHPYLGARLDGLVGENKLLEEKYLYSLKDQSLREAVIVKKKVNCSWKELMEGCSYDKIIATITRLSVLLGTSISGKKKCCQNDLSFILNASFPKLLTHVFLVVCEFVNHFLQPQHRIHFTSSKDTDATACFRQSGCWQVRFFIKVMDAPTPTPSSRYSPYPKTTCQHWTIIFPEFPSSTRHGPGARERVRPDCNRDNTHFQPQQG</sequence>
<accession>A0ABQ9IKS0</accession>
<dbReference type="EMBL" id="JARBHB010000001">
    <property type="protein sequence ID" value="KAJ8896799.1"/>
    <property type="molecule type" value="Genomic_DNA"/>
</dbReference>
<reference evidence="2 3" key="1">
    <citation type="submission" date="2023-02" db="EMBL/GenBank/DDBJ databases">
        <title>LHISI_Scaffold_Assembly.</title>
        <authorList>
            <person name="Stuart O.P."/>
            <person name="Cleave R."/>
            <person name="Magrath M.J.L."/>
            <person name="Mikheyev A.S."/>
        </authorList>
    </citation>
    <scope>NUCLEOTIDE SEQUENCE [LARGE SCALE GENOMIC DNA]</scope>
    <source>
        <strain evidence="2">Daus_M_001</strain>
        <tissue evidence="2">Leg muscle</tissue>
    </source>
</reference>
<name>A0ABQ9IKS0_9NEOP</name>
<dbReference type="InterPro" id="IPR011335">
    <property type="entry name" value="Restrct_endonuc-II-like"/>
</dbReference>
<dbReference type="InterPro" id="IPR011604">
    <property type="entry name" value="PDDEXK-like_dom_sf"/>
</dbReference>
<dbReference type="SUPFAM" id="SSF52980">
    <property type="entry name" value="Restriction endonuclease-like"/>
    <property type="match status" value="1"/>
</dbReference>